<dbReference type="InterPro" id="IPR003736">
    <property type="entry name" value="PAAI_dom"/>
</dbReference>
<name>A0A845Q6Z4_9HYPH</name>
<dbReference type="Pfam" id="PF03061">
    <property type="entry name" value="4HBT"/>
    <property type="match status" value="1"/>
</dbReference>
<dbReference type="CDD" id="cd03443">
    <property type="entry name" value="PaaI_thioesterase"/>
    <property type="match status" value="1"/>
</dbReference>
<gene>
    <name evidence="3" type="ORF">GTQ45_00485</name>
</gene>
<dbReference type="InterPro" id="IPR006683">
    <property type="entry name" value="Thioestr_dom"/>
</dbReference>
<dbReference type="NCBIfam" id="TIGR00369">
    <property type="entry name" value="unchar_dom_1"/>
    <property type="match status" value="1"/>
</dbReference>
<accession>A0A845Q6Z4</accession>
<sequence>MSNIQTLKMDVDSLNAFLQREFPQWTEEHGSRVIATTGDGVVVELPYSDSQLRPGGTLSGPTMMGLADTAMYAAVLSRIGPVALAVTTNLNINFMRKPEPRPLVATCRLLKLGSRLAIGDVALTSQGDTDMVAHAQVTYSIPPQR</sequence>
<evidence type="ECO:0000313" key="4">
    <source>
        <dbReference type="Proteomes" id="UP000470384"/>
    </source>
</evidence>
<evidence type="ECO:0000256" key="1">
    <source>
        <dbReference type="ARBA" id="ARBA00022801"/>
    </source>
</evidence>
<dbReference type="AlphaFoldDB" id="A0A845Q6Z4"/>
<dbReference type="InterPro" id="IPR029069">
    <property type="entry name" value="HotDog_dom_sf"/>
</dbReference>
<dbReference type="OrthoDB" id="9805304at2"/>
<dbReference type="Gene3D" id="3.10.129.10">
    <property type="entry name" value="Hotdog Thioesterase"/>
    <property type="match status" value="1"/>
</dbReference>
<protein>
    <submittedName>
        <fullName evidence="3">Hotdog fold thioesterase</fullName>
    </submittedName>
</protein>
<reference evidence="3 4" key="1">
    <citation type="journal article" date="2016" name="Int. J. Syst. Evol. Microbiol.">
        <title>Pyruvatibacter mobilis gen. nov., sp. nov., a marine bacterium from the culture broth of Picochlorum sp. 122.</title>
        <authorList>
            <person name="Wang G."/>
            <person name="Tang M."/>
            <person name="Wu H."/>
            <person name="Dai S."/>
            <person name="Li T."/>
            <person name="Chen C."/>
            <person name="He H."/>
            <person name="Fan J."/>
            <person name="Xiang W."/>
            <person name="Li X."/>
        </authorList>
    </citation>
    <scope>NUCLEOTIDE SEQUENCE [LARGE SCALE GENOMIC DNA]</scope>
    <source>
        <strain evidence="3 4">GYP-11</strain>
    </source>
</reference>
<dbReference type="EMBL" id="WXYQ01000001">
    <property type="protein sequence ID" value="NBG94202.1"/>
    <property type="molecule type" value="Genomic_DNA"/>
</dbReference>
<keyword evidence="1" id="KW-0378">Hydrolase</keyword>
<organism evidence="3 4">
    <name type="scientific">Pyruvatibacter mobilis</name>
    <dbReference type="NCBI Taxonomy" id="1712261"/>
    <lineage>
        <taxon>Bacteria</taxon>
        <taxon>Pseudomonadati</taxon>
        <taxon>Pseudomonadota</taxon>
        <taxon>Alphaproteobacteria</taxon>
        <taxon>Hyphomicrobiales</taxon>
        <taxon>Parvibaculaceae</taxon>
        <taxon>Pyruvatibacter</taxon>
    </lineage>
</organism>
<comment type="caution">
    <text evidence="3">The sequence shown here is derived from an EMBL/GenBank/DDBJ whole genome shotgun (WGS) entry which is preliminary data.</text>
</comment>
<dbReference type="Proteomes" id="UP000470384">
    <property type="component" value="Unassembled WGS sequence"/>
</dbReference>
<proteinExistence type="predicted"/>
<evidence type="ECO:0000259" key="2">
    <source>
        <dbReference type="Pfam" id="PF03061"/>
    </source>
</evidence>
<dbReference type="RefSeq" id="WP_160586346.1">
    <property type="nucleotide sequence ID" value="NZ_BMHN01000001.1"/>
</dbReference>
<dbReference type="SUPFAM" id="SSF54637">
    <property type="entry name" value="Thioesterase/thiol ester dehydrase-isomerase"/>
    <property type="match status" value="1"/>
</dbReference>
<feature type="domain" description="Thioesterase" evidence="2">
    <location>
        <begin position="55"/>
        <end position="129"/>
    </location>
</feature>
<keyword evidence="4" id="KW-1185">Reference proteome</keyword>
<evidence type="ECO:0000313" key="3">
    <source>
        <dbReference type="EMBL" id="NBG94202.1"/>
    </source>
</evidence>
<dbReference type="GO" id="GO:0016289">
    <property type="term" value="F:acyl-CoA hydrolase activity"/>
    <property type="evidence" value="ECO:0007669"/>
    <property type="project" value="UniProtKB-ARBA"/>
</dbReference>
<dbReference type="GeneID" id="300656258"/>